<dbReference type="PANTHER" id="PTHR30336:SF4">
    <property type="entry name" value="ENVELOPE BIOGENESIS FACTOR ELYC"/>
    <property type="match status" value="1"/>
</dbReference>
<feature type="transmembrane region" description="Helical" evidence="1">
    <location>
        <begin position="325"/>
        <end position="344"/>
    </location>
</feature>
<evidence type="ECO:0000313" key="5">
    <source>
        <dbReference type="Proteomes" id="UP000215828"/>
    </source>
</evidence>
<feature type="transmembrane region" description="Helical" evidence="1">
    <location>
        <begin position="66"/>
        <end position="94"/>
    </location>
</feature>
<proteinExistence type="predicted"/>
<reference evidence="5 6" key="3">
    <citation type="submission" date="2017-09" db="EMBL/GenBank/DDBJ databases">
        <title>Tripartite evolution among Lactobacillus johnsonii, Lactobacillus taiwanensis, Lactobacillus reuteri and their rodent host.</title>
        <authorList>
            <person name="Wang T."/>
            <person name="Knowles S."/>
            <person name="Cheng C."/>
        </authorList>
    </citation>
    <scope>NUCLEOTIDE SEQUENCE [LARGE SCALE GENOMIC DNA]</scope>
    <source>
        <strain evidence="4 5">609q</strain>
        <strain evidence="3 6">609u</strain>
    </source>
</reference>
<dbReference type="EMBL" id="NGNV01000022">
    <property type="protein sequence ID" value="OYR87959.1"/>
    <property type="molecule type" value="Genomic_DNA"/>
</dbReference>
<dbReference type="RefSeq" id="WP_094496621.1">
    <property type="nucleotide sequence ID" value="NZ_NGNV01000022.1"/>
</dbReference>
<dbReference type="Proteomes" id="UP000216316">
    <property type="component" value="Unassembled WGS sequence"/>
</dbReference>
<dbReference type="GO" id="GO:0000270">
    <property type="term" value="P:peptidoglycan metabolic process"/>
    <property type="evidence" value="ECO:0007669"/>
    <property type="project" value="TreeGrafter"/>
</dbReference>
<accession>A0A256LE58</accession>
<evidence type="ECO:0000313" key="3">
    <source>
        <dbReference type="EMBL" id="OYR87959.1"/>
    </source>
</evidence>
<dbReference type="InterPro" id="IPR051599">
    <property type="entry name" value="Cell_Envelope_Assoc"/>
</dbReference>
<dbReference type="Gene3D" id="3.40.50.620">
    <property type="entry name" value="HUPs"/>
    <property type="match status" value="1"/>
</dbReference>
<keyword evidence="1" id="KW-0472">Membrane</keyword>
<dbReference type="InterPro" id="IPR003848">
    <property type="entry name" value="DUF218"/>
</dbReference>
<dbReference type="GO" id="GO:0043164">
    <property type="term" value="P:Gram-negative-bacterium-type cell wall biogenesis"/>
    <property type="evidence" value="ECO:0007669"/>
    <property type="project" value="TreeGrafter"/>
</dbReference>
<evidence type="ECO:0000313" key="4">
    <source>
        <dbReference type="EMBL" id="OYR91433.1"/>
    </source>
</evidence>
<keyword evidence="1" id="KW-0812">Transmembrane</keyword>
<feature type="transmembrane region" description="Helical" evidence="1">
    <location>
        <begin position="139"/>
        <end position="160"/>
    </location>
</feature>
<feature type="transmembrane region" description="Helical" evidence="1">
    <location>
        <begin position="31"/>
        <end position="54"/>
    </location>
</feature>
<dbReference type="Pfam" id="PF02698">
    <property type="entry name" value="DUF218"/>
    <property type="match status" value="1"/>
</dbReference>
<dbReference type="Proteomes" id="UP000215828">
    <property type="component" value="Unassembled WGS sequence"/>
</dbReference>
<feature type="transmembrane region" description="Helical" evidence="1">
    <location>
        <begin position="106"/>
        <end position="127"/>
    </location>
</feature>
<feature type="domain" description="DUF218" evidence="2">
    <location>
        <begin position="176"/>
        <end position="314"/>
    </location>
</feature>
<keyword evidence="1" id="KW-1133">Transmembrane helix</keyword>
<dbReference type="CDD" id="cd06259">
    <property type="entry name" value="YdcF-like"/>
    <property type="match status" value="1"/>
</dbReference>
<evidence type="ECO:0000313" key="6">
    <source>
        <dbReference type="Proteomes" id="UP000216316"/>
    </source>
</evidence>
<dbReference type="GO" id="GO:0005886">
    <property type="term" value="C:plasma membrane"/>
    <property type="evidence" value="ECO:0007669"/>
    <property type="project" value="TreeGrafter"/>
</dbReference>
<organism evidence="4 5">
    <name type="scientific">Lactobacillus taiwanensis</name>
    <dbReference type="NCBI Taxonomy" id="508451"/>
    <lineage>
        <taxon>Bacteria</taxon>
        <taxon>Bacillati</taxon>
        <taxon>Bacillota</taxon>
        <taxon>Bacilli</taxon>
        <taxon>Lactobacillales</taxon>
        <taxon>Lactobacillaceae</taxon>
        <taxon>Lactobacillus</taxon>
    </lineage>
</organism>
<dbReference type="EMBL" id="NGNX01000022">
    <property type="protein sequence ID" value="OYR91433.1"/>
    <property type="molecule type" value="Genomic_DNA"/>
</dbReference>
<dbReference type="PANTHER" id="PTHR30336">
    <property type="entry name" value="INNER MEMBRANE PROTEIN, PROBABLE PERMEASE"/>
    <property type="match status" value="1"/>
</dbReference>
<dbReference type="InterPro" id="IPR014729">
    <property type="entry name" value="Rossmann-like_a/b/a_fold"/>
</dbReference>
<name>A0A256LE58_9LACO</name>
<feature type="transmembrane region" description="Helical" evidence="1">
    <location>
        <begin position="6"/>
        <end position="24"/>
    </location>
</feature>
<comment type="caution">
    <text evidence="4">The sequence shown here is derived from an EMBL/GenBank/DDBJ whole genome shotgun (WGS) entry which is preliminary data.</text>
</comment>
<evidence type="ECO:0000256" key="1">
    <source>
        <dbReference type="SAM" id="Phobius"/>
    </source>
</evidence>
<protein>
    <recommendedName>
        <fullName evidence="2">DUF218 domain-containing protein</fullName>
    </recommendedName>
</protein>
<dbReference type="AlphaFoldDB" id="A0A256LE58"/>
<gene>
    <name evidence="3" type="ORF">CBF53_05395</name>
    <name evidence="4" type="ORF">CBF70_06090</name>
</gene>
<sequence>MFEIFYWSLGLFLASLGIFIFVLTHERRSMWAGFTLTTTLMFLGFLAIDTIIIIDTKFPGHHQIISQILLLLAVGIALLIFLFVILLILMFVYNGIKILFKEGTKWSNFLSLGMGVAILFLIFGFPLLGRFNTQPWFRFIYLFLSLSIFYLIFIMVMYTLTSWLNLINIRQKPLNYVVVLGAGLIGKKVTPLLASRINRGIEIYKRNPGSKIIMSGGQGPDEAIPESHAMAAYAEEHDVPKSDIIIENKSKTTNENLKFSHKLMKPDSRFCLVTNSYHVYRALVLAKRQGLQCIGYGAKTKWYFTLNAFIREFIAYLVITKKLQATMIGIIGLMTLLLAGMYYLSIILGL</sequence>
<keyword evidence="6" id="KW-1185">Reference proteome</keyword>
<reference evidence="3 6" key="2">
    <citation type="submission" date="2017-05" db="EMBL/GenBank/DDBJ databases">
        <authorList>
            <person name="Lin X.B."/>
            <person name="Stothard P."/>
            <person name="Tasseva G."/>
            <person name="Walter J."/>
        </authorList>
    </citation>
    <scope>NUCLEOTIDE SEQUENCE [LARGE SCALE GENOMIC DNA]</scope>
    <source>
        <strain evidence="3 6">609u</strain>
    </source>
</reference>
<evidence type="ECO:0000259" key="2">
    <source>
        <dbReference type="Pfam" id="PF02698"/>
    </source>
</evidence>
<reference evidence="4 5" key="1">
    <citation type="submission" date="2017-04" db="EMBL/GenBank/DDBJ databases">
        <authorList>
            <person name="Afonso C.L."/>
            <person name="Miller P.J."/>
            <person name="Scott M.A."/>
            <person name="Spackman E."/>
            <person name="Goraichik I."/>
            <person name="Dimitrov K.M."/>
            <person name="Suarez D.L."/>
            <person name="Swayne D.E."/>
        </authorList>
    </citation>
    <scope>NUCLEOTIDE SEQUENCE [LARGE SCALE GENOMIC DNA]</scope>
    <source>
        <strain evidence="4 5">609q</strain>
    </source>
</reference>